<dbReference type="RefSeq" id="WP_031577349.1">
    <property type="nucleotide sequence ID" value="NZ_FNDZ01000009.1"/>
</dbReference>
<accession>A0A1G8RPV2</accession>
<gene>
    <name evidence="1" type="ORF">SAMN05421804_10942</name>
</gene>
<dbReference type="EMBL" id="FNDZ01000009">
    <property type="protein sequence ID" value="SDJ18933.1"/>
    <property type="molecule type" value="Genomic_DNA"/>
</dbReference>
<dbReference type="AlphaFoldDB" id="A0A1G8RPV2"/>
<evidence type="ECO:0000313" key="1">
    <source>
        <dbReference type="EMBL" id="SDJ18933.1"/>
    </source>
</evidence>
<name>A0A1G8RPV2_9CLOT</name>
<sequence length="384" mass="43691">MEEDSKKNELLKSMVSADFEPVLMNDRKDLATYHSVRFSKISSLGVGFEPIVGAFQQIMNQGKGGSGLYRVTVEKGASMAKRKDGSAFIGAAFKDGKIHSQANINPVMINPTMLFMAAALANIDKKLDDIKELQIEMLSFLVQKEKSALRGDLHFLSDVFNNYKYNWNNEKYKNANHIKVLDIRQNAGKAMDFYQEQIKSKIGKRKLLHSDKDARKDLQKIMAELKEFQLSLYLFGFAYFLEILLQENFDESYLQAVINKIEAHASNYGALYSEVYMNTENSFKTSVQSRLFSGISAVNKMAGEKLSKVPGVSKSQLDETLLDVGEKLGRYGEKRVEITMEQLSEEQFSCVEPFVENIMMINRMYNSPLAFMFDEESLYLEVVE</sequence>
<dbReference type="Proteomes" id="UP000183255">
    <property type="component" value="Unassembled WGS sequence"/>
</dbReference>
<reference evidence="1 2" key="1">
    <citation type="submission" date="2016-10" db="EMBL/GenBank/DDBJ databases">
        <authorList>
            <person name="de Groot N.N."/>
        </authorList>
    </citation>
    <scope>NUCLEOTIDE SEQUENCE [LARGE SCALE GENOMIC DNA]</scope>
    <source>
        <strain evidence="1 2">CGMCC 1.5058</strain>
    </source>
</reference>
<protein>
    <submittedName>
        <fullName evidence="1">Uncharacterized protein</fullName>
    </submittedName>
</protein>
<proteinExistence type="predicted"/>
<organism evidence="1 2">
    <name type="scientific">Proteiniclasticum ruminis</name>
    <dbReference type="NCBI Taxonomy" id="398199"/>
    <lineage>
        <taxon>Bacteria</taxon>
        <taxon>Bacillati</taxon>
        <taxon>Bacillota</taxon>
        <taxon>Clostridia</taxon>
        <taxon>Eubacteriales</taxon>
        <taxon>Clostridiaceae</taxon>
        <taxon>Proteiniclasticum</taxon>
    </lineage>
</organism>
<evidence type="ECO:0000313" key="2">
    <source>
        <dbReference type="Proteomes" id="UP000183255"/>
    </source>
</evidence>